<evidence type="ECO:0000313" key="2">
    <source>
        <dbReference type="Proteomes" id="UP001054837"/>
    </source>
</evidence>
<keyword evidence="2" id="KW-1185">Reference proteome</keyword>
<proteinExistence type="predicted"/>
<accession>A0AAV4SKQ4</accession>
<dbReference type="AlphaFoldDB" id="A0AAV4SKQ4"/>
<protein>
    <submittedName>
        <fullName evidence="1">Uncharacterized protein</fullName>
    </submittedName>
</protein>
<evidence type="ECO:0000313" key="1">
    <source>
        <dbReference type="EMBL" id="GIY33884.1"/>
    </source>
</evidence>
<reference evidence="1 2" key="1">
    <citation type="submission" date="2021-06" db="EMBL/GenBank/DDBJ databases">
        <title>Caerostris darwini draft genome.</title>
        <authorList>
            <person name="Kono N."/>
            <person name="Arakawa K."/>
        </authorList>
    </citation>
    <scope>NUCLEOTIDE SEQUENCE [LARGE SCALE GENOMIC DNA]</scope>
</reference>
<name>A0AAV4SKQ4_9ARAC</name>
<dbReference type="Proteomes" id="UP001054837">
    <property type="component" value="Unassembled WGS sequence"/>
</dbReference>
<comment type="caution">
    <text evidence="1">The sequence shown here is derived from an EMBL/GenBank/DDBJ whole genome shotgun (WGS) entry which is preliminary data.</text>
</comment>
<organism evidence="1 2">
    <name type="scientific">Caerostris darwini</name>
    <dbReference type="NCBI Taxonomy" id="1538125"/>
    <lineage>
        <taxon>Eukaryota</taxon>
        <taxon>Metazoa</taxon>
        <taxon>Ecdysozoa</taxon>
        <taxon>Arthropoda</taxon>
        <taxon>Chelicerata</taxon>
        <taxon>Arachnida</taxon>
        <taxon>Araneae</taxon>
        <taxon>Araneomorphae</taxon>
        <taxon>Entelegynae</taxon>
        <taxon>Araneoidea</taxon>
        <taxon>Araneidae</taxon>
        <taxon>Caerostris</taxon>
    </lineage>
</organism>
<sequence length="197" mass="23030">MQTADARKILTAIYKKHDLSTDCLLCNLFVEMDNAGEFKDPWIVGVAQNTLAMVNKKQAFYLFTPTLQYHLLPMDNVRLFVCCVHYKKMIVHTCKNNMYKLMMVTSDLSLQQLEEDWQLWSRLARHLQIREDDMKDNKGIKGSYKLNSKDKDPLLGLSFKTVDSCSFDQNAFHRWLQFPPRAESDGKKKKKKSSKLR</sequence>
<dbReference type="EMBL" id="BPLQ01007998">
    <property type="protein sequence ID" value="GIY33884.1"/>
    <property type="molecule type" value="Genomic_DNA"/>
</dbReference>
<gene>
    <name evidence="1" type="primary">AVEN_2164_1</name>
    <name evidence="1" type="ORF">CDAR_41231</name>
</gene>